<dbReference type="InterPro" id="IPR002401">
    <property type="entry name" value="Cyt_P450_E_grp-I"/>
</dbReference>
<gene>
    <name evidence="9" type="ORF">R3P38DRAFT_2508439</name>
</gene>
<dbReference type="SUPFAM" id="SSF48264">
    <property type="entry name" value="Cytochrome P450"/>
    <property type="match status" value="1"/>
</dbReference>
<evidence type="ECO:0000256" key="6">
    <source>
        <dbReference type="ARBA" id="ARBA00023002"/>
    </source>
</evidence>
<dbReference type="Pfam" id="PF00067">
    <property type="entry name" value="p450"/>
    <property type="match status" value="1"/>
</dbReference>
<comment type="caution">
    <text evidence="9">The sequence shown here is derived from an EMBL/GenBank/DDBJ whole genome shotgun (WGS) entry which is preliminary data.</text>
</comment>
<keyword evidence="10" id="KW-1185">Reference proteome</keyword>
<keyword evidence="7" id="KW-0408">Iron</keyword>
<name>A0AAW0D449_9AGAR</name>
<dbReference type="PANTHER" id="PTHR46300:SF7">
    <property type="entry name" value="P450, PUTATIVE (EUROFUNG)-RELATED"/>
    <property type="match status" value="1"/>
</dbReference>
<protein>
    <submittedName>
        <fullName evidence="9">Cytochrome P450</fullName>
    </submittedName>
</protein>
<dbReference type="InterPro" id="IPR036396">
    <property type="entry name" value="Cyt_P450_sf"/>
</dbReference>
<keyword evidence="8" id="KW-0503">Monooxygenase</keyword>
<dbReference type="GO" id="GO:0020037">
    <property type="term" value="F:heme binding"/>
    <property type="evidence" value="ECO:0007669"/>
    <property type="project" value="InterPro"/>
</dbReference>
<evidence type="ECO:0000256" key="3">
    <source>
        <dbReference type="ARBA" id="ARBA00010617"/>
    </source>
</evidence>
<evidence type="ECO:0000256" key="5">
    <source>
        <dbReference type="ARBA" id="ARBA00022723"/>
    </source>
</evidence>
<keyword evidence="5" id="KW-0479">Metal-binding</keyword>
<keyword evidence="6" id="KW-0560">Oxidoreductase</keyword>
<dbReference type="AlphaFoldDB" id="A0AAW0D449"/>
<comment type="cofactor">
    <cofactor evidence="1">
        <name>heme</name>
        <dbReference type="ChEBI" id="CHEBI:30413"/>
    </cofactor>
</comment>
<evidence type="ECO:0000313" key="10">
    <source>
        <dbReference type="Proteomes" id="UP001362999"/>
    </source>
</evidence>
<keyword evidence="4" id="KW-0349">Heme</keyword>
<dbReference type="Gene3D" id="1.10.630.10">
    <property type="entry name" value="Cytochrome P450"/>
    <property type="match status" value="1"/>
</dbReference>
<evidence type="ECO:0000256" key="2">
    <source>
        <dbReference type="ARBA" id="ARBA00005179"/>
    </source>
</evidence>
<organism evidence="9 10">
    <name type="scientific">Favolaschia claudopus</name>
    <dbReference type="NCBI Taxonomy" id="2862362"/>
    <lineage>
        <taxon>Eukaryota</taxon>
        <taxon>Fungi</taxon>
        <taxon>Dikarya</taxon>
        <taxon>Basidiomycota</taxon>
        <taxon>Agaricomycotina</taxon>
        <taxon>Agaricomycetes</taxon>
        <taxon>Agaricomycetidae</taxon>
        <taxon>Agaricales</taxon>
        <taxon>Marasmiineae</taxon>
        <taxon>Mycenaceae</taxon>
        <taxon>Favolaschia</taxon>
    </lineage>
</organism>
<sequence>PSERQWETYTKWTKELGSDIIHLDLPGTSIIVLSSMEAAPKELFEKRSSLYSDRPRLPMLVDLMGWDFSMVGIIKACEHTYLAEMYLQRRAHRKLIHEGFNTSAAKQFHTQERAAVHAVLRRILRDPHSSCGEHFRHMAGALVMDITYGIHFREDEDPYIRVAEGAMHGLSVASIPGAFVVDSVPALQYVPDWDPGAGFKRKAKEWEKLALELLEVPFKETQRNTDLGKARPSFTSTNLRRLELQDNTETDKTNREAAVRATGATMYAAGSDTTTVASLGTFGLGMPLNPEVQKKAQAELDAVLGPGQLPNFVVEDSLPYVSAIVKETLRWRPALPIGVPHYINVDDEYRGYTTCRLLEVCWPNRVSPPTHKKPRPPGCAKFPGTPGNCYRHRRGLCAKGRYFGGGSYRLEWPSDRSITRCVGLDFPC</sequence>
<feature type="non-terminal residue" evidence="9">
    <location>
        <position position="1"/>
    </location>
</feature>
<comment type="pathway">
    <text evidence="2">Secondary metabolite biosynthesis.</text>
</comment>
<evidence type="ECO:0000256" key="7">
    <source>
        <dbReference type="ARBA" id="ARBA00023004"/>
    </source>
</evidence>
<dbReference type="Proteomes" id="UP001362999">
    <property type="component" value="Unassembled WGS sequence"/>
</dbReference>
<evidence type="ECO:0000313" key="9">
    <source>
        <dbReference type="EMBL" id="KAK7044952.1"/>
    </source>
</evidence>
<dbReference type="InterPro" id="IPR001128">
    <property type="entry name" value="Cyt_P450"/>
</dbReference>
<dbReference type="GO" id="GO:0004497">
    <property type="term" value="F:monooxygenase activity"/>
    <property type="evidence" value="ECO:0007669"/>
    <property type="project" value="UniProtKB-KW"/>
</dbReference>
<dbReference type="PANTHER" id="PTHR46300">
    <property type="entry name" value="P450, PUTATIVE (EUROFUNG)-RELATED-RELATED"/>
    <property type="match status" value="1"/>
</dbReference>
<evidence type="ECO:0000256" key="1">
    <source>
        <dbReference type="ARBA" id="ARBA00001971"/>
    </source>
</evidence>
<dbReference type="EMBL" id="JAWWNJ010000011">
    <property type="protein sequence ID" value="KAK7044952.1"/>
    <property type="molecule type" value="Genomic_DNA"/>
</dbReference>
<proteinExistence type="inferred from homology"/>
<reference evidence="9 10" key="1">
    <citation type="journal article" date="2024" name="J Genomics">
        <title>Draft genome sequencing and assembly of Favolaschia claudopus CIRM-BRFM 2984 isolated from oak limbs.</title>
        <authorList>
            <person name="Navarro D."/>
            <person name="Drula E."/>
            <person name="Chaduli D."/>
            <person name="Cazenave R."/>
            <person name="Ahrendt S."/>
            <person name="Wang J."/>
            <person name="Lipzen A."/>
            <person name="Daum C."/>
            <person name="Barry K."/>
            <person name="Grigoriev I.V."/>
            <person name="Favel A."/>
            <person name="Rosso M.N."/>
            <person name="Martin F."/>
        </authorList>
    </citation>
    <scope>NUCLEOTIDE SEQUENCE [LARGE SCALE GENOMIC DNA]</scope>
    <source>
        <strain evidence="9 10">CIRM-BRFM 2984</strain>
    </source>
</reference>
<dbReference type="InterPro" id="IPR050364">
    <property type="entry name" value="Cytochrome_P450_fung"/>
</dbReference>
<evidence type="ECO:0000256" key="8">
    <source>
        <dbReference type="ARBA" id="ARBA00023033"/>
    </source>
</evidence>
<accession>A0AAW0D449</accession>
<dbReference type="GO" id="GO:0005506">
    <property type="term" value="F:iron ion binding"/>
    <property type="evidence" value="ECO:0007669"/>
    <property type="project" value="InterPro"/>
</dbReference>
<comment type="similarity">
    <text evidence="3">Belongs to the cytochrome P450 family.</text>
</comment>
<evidence type="ECO:0000256" key="4">
    <source>
        <dbReference type="ARBA" id="ARBA00022617"/>
    </source>
</evidence>
<dbReference type="GO" id="GO:0016705">
    <property type="term" value="F:oxidoreductase activity, acting on paired donors, with incorporation or reduction of molecular oxygen"/>
    <property type="evidence" value="ECO:0007669"/>
    <property type="project" value="InterPro"/>
</dbReference>
<dbReference type="PRINTS" id="PR00463">
    <property type="entry name" value="EP450I"/>
</dbReference>